<proteinExistence type="predicted"/>
<protein>
    <submittedName>
        <fullName evidence="1">Uncharacterized protein</fullName>
    </submittedName>
</protein>
<accession>A0ABY4N7H1</accession>
<gene>
    <name evidence="1" type="ORF">M4486_04025</name>
</gene>
<evidence type="ECO:0000313" key="2">
    <source>
        <dbReference type="Proteomes" id="UP001055868"/>
    </source>
</evidence>
<reference evidence="1" key="1">
    <citation type="submission" date="2022-05" db="EMBL/GenBank/DDBJ databases">
        <title>Genomic analysis of Brachybacterium sp. CBA3104.</title>
        <authorList>
            <person name="Roh S.W."/>
            <person name="Kim Y.B."/>
            <person name="Kim Y."/>
        </authorList>
    </citation>
    <scope>NUCLEOTIDE SEQUENCE</scope>
    <source>
        <strain evidence="1">CBA3104</strain>
    </source>
</reference>
<name>A0ABY4N7H1_9MICO</name>
<dbReference type="EMBL" id="CP097218">
    <property type="protein sequence ID" value="UQN30510.1"/>
    <property type="molecule type" value="Genomic_DNA"/>
</dbReference>
<dbReference type="RefSeq" id="WP_249479863.1">
    <property type="nucleotide sequence ID" value="NZ_CP097218.1"/>
</dbReference>
<organism evidence="1 2">
    <name type="scientific">Brachybacterium kimchii</name>
    <dbReference type="NCBI Taxonomy" id="2942909"/>
    <lineage>
        <taxon>Bacteria</taxon>
        <taxon>Bacillati</taxon>
        <taxon>Actinomycetota</taxon>
        <taxon>Actinomycetes</taxon>
        <taxon>Micrococcales</taxon>
        <taxon>Dermabacteraceae</taxon>
        <taxon>Brachybacterium</taxon>
    </lineage>
</organism>
<evidence type="ECO:0000313" key="1">
    <source>
        <dbReference type="EMBL" id="UQN30510.1"/>
    </source>
</evidence>
<dbReference type="Proteomes" id="UP001055868">
    <property type="component" value="Chromosome"/>
</dbReference>
<keyword evidence="2" id="KW-1185">Reference proteome</keyword>
<sequence>MNRNAVEKHFTTALQDDRTPVLVVDVHFSELVEPTISALRDALSAIGDDVSGEDVAAGMKMVAEVQVLATSSPSAASALSGARKRAQGVVLVHASSEPSPEADRVLEMADG</sequence>